<organism evidence="1 2">
    <name type="scientific">Cajanus cajan</name>
    <name type="common">Pigeon pea</name>
    <name type="synonym">Cajanus indicus</name>
    <dbReference type="NCBI Taxonomy" id="3821"/>
    <lineage>
        <taxon>Eukaryota</taxon>
        <taxon>Viridiplantae</taxon>
        <taxon>Streptophyta</taxon>
        <taxon>Embryophyta</taxon>
        <taxon>Tracheophyta</taxon>
        <taxon>Spermatophyta</taxon>
        <taxon>Magnoliopsida</taxon>
        <taxon>eudicotyledons</taxon>
        <taxon>Gunneridae</taxon>
        <taxon>Pentapetalae</taxon>
        <taxon>rosids</taxon>
        <taxon>fabids</taxon>
        <taxon>Fabales</taxon>
        <taxon>Fabaceae</taxon>
        <taxon>Papilionoideae</taxon>
        <taxon>50 kb inversion clade</taxon>
        <taxon>NPAAA clade</taxon>
        <taxon>indigoferoid/millettioid clade</taxon>
        <taxon>Phaseoleae</taxon>
        <taxon>Cajanus</taxon>
    </lineage>
</organism>
<sequence length="64" mass="7016">STSFMSYLRASRPTTQAAARTAPEAKFIRLVALWVISTRSPSAINIAVCSPTISPPRMVWKPIL</sequence>
<dbReference type="Proteomes" id="UP000075243">
    <property type="component" value="Unassembled WGS sequence"/>
</dbReference>
<dbReference type="Gramene" id="C.cajan_47184.t">
    <property type="protein sequence ID" value="C.cajan_47184.t.cds1"/>
    <property type="gene ID" value="C.cajan_47184"/>
</dbReference>
<accession>A0A151UII0</accession>
<comment type="caution">
    <text evidence="1">The sequence shown here is derived from an EMBL/GenBank/DDBJ whole genome shotgun (WGS) entry which is preliminary data.</text>
</comment>
<reference evidence="1" key="1">
    <citation type="journal article" date="2012" name="Nat. Biotechnol.">
        <title>Draft genome sequence of pigeonpea (Cajanus cajan), an orphan legume crop of resource-poor farmers.</title>
        <authorList>
            <person name="Varshney R.K."/>
            <person name="Chen W."/>
            <person name="Li Y."/>
            <person name="Bharti A.K."/>
            <person name="Saxena R.K."/>
            <person name="Schlueter J.A."/>
            <person name="Donoghue M.T."/>
            <person name="Azam S."/>
            <person name="Fan G."/>
            <person name="Whaley A.M."/>
            <person name="Farmer A.D."/>
            <person name="Sheridan J."/>
            <person name="Iwata A."/>
            <person name="Tuteja R."/>
            <person name="Penmetsa R.V."/>
            <person name="Wu W."/>
            <person name="Upadhyaya H.D."/>
            <person name="Yang S.P."/>
            <person name="Shah T."/>
            <person name="Saxena K.B."/>
            <person name="Michael T."/>
            <person name="McCombie W.R."/>
            <person name="Yang B."/>
            <person name="Zhang G."/>
            <person name="Yang H."/>
            <person name="Wang J."/>
            <person name="Spillane C."/>
            <person name="Cook D.R."/>
            <person name="May G.D."/>
            <person name="Xu X."/>
            <person name="Jackson S.A."/>
        </authorList>
    </citation>
    <scope>NUCLEOTIDE SEQUENCE [LARGE SCALE GENOMIC DNA]</scope>
</reference>
<proteinExistence type="predicted"/>
<feature type="non-terminal residue" evidence="1">
    <location>
        <position position="1"/>
    </location>
</feature>
<gene>
    <name evidence="1" type="ORF">KK1_050376</name>
</gene>
<dbReference type="AlphaFoldDB" id="A0A151UII0"/>
<keyword evidence="2" id="KW-1185">Reference proteome</keyword>
<dbReference type="EMBL" id="AGCT01069847">
    <property type="protein sequence ID" value="KYP79105.1"/>
    <property type="molecule type" value="Genomic_DNA"/>
</dbReference>
<evidence type="ECO:0000313" key="1">
    <source>
        <dbReference type="EMBL" id="KYP79105.1"/>
    </source>
</evidence>
<protein>
    <submittedName>
        <fullName evidence="1">Uncharacterized protein</fullName>
    </submittedName>
</protein>
<evidence type="ECO:0000313" key="2">
    <source>
        <dbReference type="Proteomes" id="UP000075243"/>
    </source>
</evidence>
<name>A0A151UII0_CAJCA</name>